<evidence type="ECO:0000259" key="13">
    <source>
        <dbReference type="PROSITE" id="PS50290"/>
    </source>
</evidence>
<dbReference type="PROSITE" id="PS51189">
    <property type="entry name" value="FAT"/>
    <property type="match status" value="1"/>
</dbReference>
<keyword evidence="11" id="KW-0539">Nucleus</keyword>
<dbReference type="CDD" id="cd00892">
    <property type="entry name" value="PIKKc_ATR"/>
    <property type="match status" value="1"/>
</dbReference>
<dbReference type="InterPro" id="IPR016024">
    <property type="entry name" value="ARM-type_fold"/>
</dbReference>
<dbReference type="InterPro" id="IPR057564">
    <property type="entry name" value="HEAT_ATR"/>
</dbReference>
<dbReference type="GO" id="GO:0005634">
    <property type="term" value="C:nucleus"/>
    <property type="evidence" value="ECO:0007669"/>
    <property type="project" value="UniProtKB-SubCell"/>
</dbReference>
<dbReference type="PROSITE" id="PS00916">
    <property type="entry name" value="PI3_4_KINASE_2"/>
    <property type="match status" value="1"/>
</dbReference>
<dbReference type="PROSITE" id="PS51190">
    <property type="entry name" value="FATC"/>
    <property type="match status" value="1"/>
</dbReference>
<evidence type="ECO:0000256" key="8">
    <source>
        <dbReference type="ARBA" id="ARBA00022777"/>
    </source>
</evidence>
<dbReference type="GO" id="GO:0005524">
    <property type="term" value="F:ATP binding"/>
    <property type="evidence" value="ECO:0007669"/>
    <property type="project" value="UniProtKB-KW"/>
</dbReference>
<dbReference type="InterPro" id="IPR000403">
    <property type="entry name" value="PI3/4_kinase_cat_dom"/>
</dbReference>
<proteinExistence type="inferred from homology"/>
<feature type="domain" description="FAT" evidence="14">
    <location>
        <begin position="1524"/>
        <end position="2071"/>
    </location>
</feature>
<evidence type="ECO:0000256" key="11">
    <source>
        <dbReference type="ARBA" id="ARBA00023242"/>
    </source>
</evidence>
<evidence type="ECO:0000256" key="10">
    <source>
        <dbReference type="ARBA" id="ARBA00023204"/>
    </source>
</evidence>
<dbReference type="SUPFAM" id="SSF48371">
    <property type="entry name" value="ARM repeat"/>
    <property type="match status" value="2"/>
</dbReference>
<dbReference type="Pfam" id="PF02259">
    <property type="entry name" value="FAT"/>
    <property type="match status" value="1"/>
</dbReference>
<comment type="subcellular location">
    <subcellularLocation>
        <location evidence="1">Nucleus</location>
    </subcellularLocation>
</comment>
<dbReference type="GO" id="GO:0004674">
    <property type="term" value="F:protein serine/threonine kinase activity"/>
    <property type="evidence" value="ECO:0007669"/>
    <property type="project" value="UniProtKB-KW"/>
</dbReference>
<dbReference type="SMART" id="SM00146">
    <property type="entry name" value="PI3Kc"/>
    <property type="match status" value="1"/>
</dbReference>
<name>A0A3L8E1Z7_OOCBI</name>
<dbReference type="InterPro" id="IPR014009">
    <property type="entry name" value="PIK_FAT"/>
</dbReference>
<dbReference type="Proteomes" id="UP000279307">
    <property type="component" value="Chromosome 1"/>
</dbReference>
<keyword evidence="9" id="KW-0067">ATP-binding</keyword>
<evidence type="ECO:0000259" key="15">
    <source>
        <dbReference type="PROSITE" id="PS51190"/>
    </source>
</evidence>
<dbReference type="GO" id="GO:0006281">
    <property type="term" value="P:DNA repair"/>
    <property type="evidence" value="ECO:0007669"/>
    <property type="project" value="UniProtKB-KW"/>
</dbReference>
<evidence type="ECO:0000256" key="5">
    <source>
        <dbReference type="ARBA" id="ARBA00022679"/>
    </source>
</evidence>
<keyword evidence="10" id="KW-0234">DNA repair</keyword>
<evidence type="ECO:0000256" key="7">
    <source>
        <dbReference type="ARBA" id="ARBA00022763"/>
    </source>
</evidence>
<dbReference type="InterPro" id="IPR003151">
    <property type="entry name" value="PIK-rel_kinase_FAT"/>
</dbReference>
<evidence type="ECO:0000313" key="16">
    <source>
        <dbReference type="EMBL" id="RLU26750.1"/>
    </source>
</evidence>
<dbReference type="GO" id="GO:0000077">
    <property type="term" value="P:DNA damage checkpoint signaling"/>
    <property type="evidence" value="ECO:0007669"/>
    <property type="project" value="TreeGrafter"/>
</dbReference>
<dbReference type="GO" id="GO:0005694">
    <property type="term" value="C:chromosome"/>
    <property type="evidence" value="ECO:0007669"/>
    <property type="project" value="TreeGrafter"/>
</dbReference>
<sequence>MEVNNDSATPQDNSTITVADSVWRFINSPIIAIFSDLENPATEQMLCSLLESLLKRSSTLTTVLVPPFVGTVDETLQQQYAAFTTWLFGTMFHLLCVPSSDVILSNSIEVQACMLRILSRHHMMMFETISLEYLNILDEISEFYLNSEETEEITLSKFHTEKNIIQNLDLTPFPATIKSSSVPAVLTSLFKVSFVKLFNLLIRIFPPKFWYCFDNNDIFMVSQVIMKTGVSAWNQRVLWDKTVMILVKSSPDFKIEALRLCTEIMQYCLIEDRDLMIITTYSLEIVKSLPAWINSFHLPAHLLSQFAETLTRLIQLLPVSFKVVELCFEVINFIASECSVHDVKAEATKKLMETTCCKIKQYLIVEPKSCTISDAQRLLACSVWCPAVIDIFMQYVLFDIRRAVAQNKVILATEISESWKLLRKKLMSLVQAEKFTEVLHIAQASSSLQCYLEKESIEVRLYENDLNVMLKILIQNLNSEGCQDEQIIFQILMNFMAHNESNKVLLQTILALPFTQDFKGSMEISQRMVQRAKSLDVATMIRCLETLCAHGSGKERLKLLRMCVLNGESQIAVTAVLNSMLLLNDAHIKLKDINQYILNVGLSSTKVEIHEALARVLGQIACVSSGKAKISKSPNSREWTIHCEHCTENIKRNVELDVRRYPPTVYDHVFNTYLKLLTSTNDPVRLNISKSILSLSNHVKSFNTNEVAKKWLPYIHDNDVEIRSNIASVIGRLLSNRISISESANAHLPDTVPDDLDEFVDLVIDEIANTLATALGTSNYSLHDTLLVTAKNFVCVPLHLTERRILNAFLITILHPNSSPVAVASATVAFQDVADFLDISPKVLYVRYRKNFLQIIMERAVSNYISFSYNIATTVHRVAKCIGYEGSRQLLRKDGHYAICFLIACIVDEPKAHELFYDIAELISMDVKQMLEEYFPYICSHAFLGTSVRVTTETLKLVMKLTGFSLAQLTKQSFMGIFEELMLHFYESPEKIVGFLEIISEYDNNQKGNFRTQEQVASYLNLRLHGILVNFDIKLGPKSDEHTQQSALASLAVLIRYMGAAYLTPLRYKILATLRTSLGFNRPGFPRLVCDAWDAFIHNITFEDLGPLFPTICVSLMQLQKTFPERVNKMLEFLIVRSNEGDNSHISELFFIDDIEVPTHISDIVKAHILQAKPEGFNVNLKLWLRRITHETDEVRVRALKYLQTFLEEHRSELNSMILSETDVHPLIVELLDILLIGCQDKDESIRLRYGECLGELGAIEPSLLPRRIISREDSNFISDMNEEFACALLVEHVRAFQMQKNSQSMDCFSLAIQEILRAYDISPQGRNSELWNNLPSTMQQIIIPFLTSHYKIVTVSDDNEFPHPIYGSEAGSSVENWAYNWLCSMSSAVRDTTLNNVLQACKLAFKRDIKTLIFCLPYIVSYIIANDQEEDYVKLREEMLAVINVRDKPVLDPVLLRHQPLRYGQSVKADNNRISEETKRTRCSRVVFCILDHLQRWLREQRLIQDSRYEAIKKFCSSLDSLVVAEGCYQSREYHRALMYLEQHMAFSNKGLSESIEGGLLAKIYAQLDEPDGVSGILVTQDQSPTLQQLVLAHEVNGQLQDAATCYERLAQKKDLKHTYLQGMIQCYVDLDQPFTAKHITEGLLSNRPELEPLITEHELFWRLAHFSRFEESSQKNIKHVLLDDLVKGIKPDLLSLKKNLVSLLEDTSRPGAYQQSYSYIMKLHILNEFDKATSMMLNNAEDLPAMLEEWENRGQLLRASRGVEFVLSMRRAILDLAVQLQGKTRNTENSMLKQEIGKIWLKSAKIARKAGLYQRAYMHILSASDSCPPQPLYIEQAQLYWQKGCQEDAFTTLKRSFSNCFQPVQYYKQLPSEQCNEERKQCAKAKLLFAKYNDETLNIDTDGCILNYKEAIEVWRGWEKSWLSCAQYYENIIERMTEDDKDRNRRDLQVHMMNFYGKSLQYGCKYIHHSMPKMLTTWLDLASRAMGTSDLDPEISRLRQDRVSKMTQIMEVYHHRLPTFMWLTAFSQLVSRICHPSPQVQNTLCTILVKLISAYPQHCLWMMASVFNSSYPTRQKRCQEILNNAQLKTPEMSKLIRDFHRLWERLIELSNKTIPDGMLNTTMNHLSRNLPRLLVSKDFSPIMIPTTKFRQLHLPSKNGSIEDHNPFLLRWVHIAKIEENVVIMPSLQRPRRITLRGSDGKRYLFMCKPKDDLRKDFRLMEFNDIVNKYLQNDPESRQRRLYIRTYSVVPLNEECGLIEWVPNLVGLRPTLNNLYREKGIAVPHKEFKTMLCEMDSLKEHPLEKKRQMYLEKLLPRHPPIFGDWFRIMFPDPYGWYEARTAYIRTTAVMSMVGYILGLGDRHGENILFDSKCGDCVHVDFNCLFNRGELFDWPERVPFRLTHNMVDAMGPLKIEGPFRRACQITMRVLRQESSTLLSVLTPFVYDPLVSWNKNQLGEAAEKTNEKAVEHIKNIEQRLKGLIRYPGRKAENIALHLSVEGQTNHLILEATSVDNLCQMYCGWGAFL</sequence>
<evidence type="ECO:0000256" key="1">
    <source>
        <dbReference type="ARBA" id="ARBA00004123"/>
    </source>
</evidence>
<keyword evidence="4" id="KW-0723">Serine/threonine-protein kinase</keyword>
<comment type="similarity">
    <text evidence="2">Belongs to the PI3/PI4-kinase family. ATM subfamily.</text>
</comment>
<keyword evidence="5" id="KW-0808">Transferase</keyword>
<dbReference type="Pfam" id="PF23593">
    <property type="entry name" value="HEAT_ATR"/>
    <property type="match status" value="1"/>
</dbReference>
<gene>
    <name evidence="16" type="ORF">DMN91_000547</name>
</gene>
<dbReference type="SUPFAM" id="SSF56112">
    <property type="entry name" value="Protein kinase-like (PK-like)"/>
    <property type="match status" value="1"/>
</dbReference>
<dbReference type="InterPro" id="IPR011009">
    <property type="entry name" value="Kinase-like_dom_sf"/>
</dbReference>
<dbReference type="PROSITE" id="PS50290">
    <property type="entry name" value="PI3_4_KINASE_3"/>
    <property type="match status" value="1"/>
</dbReference>
<evidence type="ECO:0000256" key="2">
    <source>
        <dbReference type="ARBA" id="ARBA00010769"/>
    </source>
</evidence>
<feature type="domain" description="PI3K/PI4K catalytic" evidence="13">
    <location>
        <begin position="2179"/>
        <end position="2494"/>
    </location>
</feature>
<dbReference type="GO" id="GO:0000723">
    <property type="term" value="P:telomere maintenance"/>
    <property type="evidence" value="ECO:0007669"/>
    <property type="project" value="TreeGrafter"/>
</dbReference>
<reference evidence="16 17" key="1">
    <citation type="journal article" date="2018" name="Genome Res.">
        <title>The genomic architecture and molecular evolution of ant odorant receptors.</title>
        <authorList>
            <person name="McKenzie S.K."/>
            <person name="Kronauer D.J.C."/>
        </authorList>
    </citation>
    <scope>NUCLEOTIDE SEQUENCE [LARGE SCALE GENOMIC DNA]</scope>
    <source>
        <strain evidence="16">Clonal line C1</strain>
    </source>
</reference>
<protein>
    <recommendedName>
        <fullName evidence="12">Serine/threonine-protein kinase ATR</fullName>
        <ecNumber evidence="3">2.7.11.1</ecNumber>
    </recommendedName>
</protein>
<dbReference type="InterPro" id="IPR056802">
    <property type="entry name" value="ATR-like_M-HEAT"/>
</dbReference>
<dbReference type="Gene3D" id="3.30.1010.10">
    <property type="entry name" value="Phosphatidylinositol 3-kinase Catalytic Subunit, Chain A, domain 4"/>
    <property type="match status" value="1"/>
</dbReference>
<evidence type="ECO:0000256" key="9">
    <source>
        <dbReference type="ARBA" id="ARBA00022840"/>
    </source>
</evidence>
<dbReference type="Pfam" id="PF25030">
    <property type="entry name" value="M-HEAT_ATR"/>
    <property type="match status" value="1"/>
</dbReference>
<dbReference type="SMART" id="SM01343">
    <property type="entry name" value="FATC"/>
    <property type="match status" value="1"/>
</dbReference>
<dbReference type="InterPro" id="IPR036940">
    <property type="entry name" value="PI3/4_kinase_cat_sf"/>
</dbReference>
<dbReference type="InterPro" id="IPR012993">
    <property type="entry name" value="UME"/>
</dbReference>
<dbReference type="InterPro" id="IPR011989">
    <property type="entry name" value="ARM-like"/>
</dbReference>
<dbReference type="EMBL" id="QOIP01000001">
    <property type="protein sequence ID" value="RLU26750.1"/>
    <property type="molecule type" value="Genomic_DNA"/>
</dbReference>
<evidence type="ECO:0000256" key="4">
    <source>
        <dbReference type="ARBA" id="ARBA00022527"/>
    </source>
</evidence>
<dbReference type="OrthoDB" id="381190at2759"/>
<evidence type="ECO:0000256" key="12">
    <source>
        <dbReference type="ARBA" id="ARBA00024420"/>
    </source>
</evidence>
<dbReference type="InterPro" id="IPR050517">
    <property type="entry name" value="DDR_Repair_Kinase"/>
</dbReference>
<comment type="caution">
    <text evidence="16">The sequence shown here is derived from an EMBL/GenBank/DDBJ whole genome shotgun (WGS) entry which is preliminary data.</text>
</comment>
<dbReference type="Gene3D" id="1.10.1070.11">
    <property type="entry name" value="Phosphatidylinositol 3-/4-kinase, catalytic domain"/>
    <property type="match status" value="1"/>
</dbReference>
<dbReference type="SMART" id="SM00802">
    <property type="entry name" value="UME"/>
    <property type="match status" value="1"/>
</dbReference>
<keyword evidence="8" id="KW-0418">Kinase</keyword>
<dbReference type="Gene3D" id="1.25.10.10">
    <property type="entry name" value="Leucine-rich Repeat Variant"/>
    <property type="match status" value="1"/>
</dbReference>
<dbReference type="PANTHER" id="PTHR11139:SF69">
    <property type="entry name" value="SERINE_THREONINE-PROTEIN KINASE ATR"/>
    <property type="match status" value="1"/>
</dbReference>
<evidence type="ECO:0000259" key="14">
    <source>
        <dbReference type="PROSITE" id="PS51189"/>
    </source>
</evidence>
<organism evidence="16 17">
    <name type="scientific">Ooceraea biroi</name>
    <name type="common">Clonal raider ant</name>
    <name type="synonym">Cerapachys biroi</name>
    <dbReference type="NCBI Taxonomy" id="2015173"/>
    <lineage>
        <taxon>Eukaryota</taxon>
        <taxon>Metazoa</taxon>
        <taxon>Ecdysozoa</taxon>
        <taxon>Arthropoda</taxon>
        <taxon>Hexapoda</taxon>
        <taxon>Insecta</taxon>
        <taxon>Pterygota</taxon>
        <taxon>Neoptera</taxon>
        <taxon>Endopterygota</taxon>
        <taxon>Hymenoptera</taxon>
        <taxon>Apocrita</taxon>
        <taxon>Aculeata</taxon>
        <taxon>Formicoidea</taxon>
        <taxon>Formicidae</taxon>
        <taxon>Dorylinae</taxon>
        <taxon>Ooceraea</taxon>
    </lineage>
</organism>
<evidence type="ECO:0000256" key="6">
    <source>
        <dbReference type="ARBA" id="ARBA00022741"/>
    </source>
</evidence>
<evidence type="ECO:0000256" key="3">
    <source>
        <dbReference type="ARBA" id="ARBA00012513"/>
    </source>
</evidence>
<dbReference type="Pfam" id="PF00454">
    <property type="entry name" value="PI3_PI4_kinase"/>
    <property type="match status" value="1"/>
</dbReference>
<dbReference type="InterPro" id="IPR018936">
    <property type="entry name" value="PI3/4_kinase_CS"/>
</dbReference>
<keyword evidence="6" id="KW-0547">Nucleotide-binding</keyword>
<dbReference type="InterPro" id="IPR003152">
    <property type="entry name" value="FATC_dom"/>
</dbReference>
<dbReference type="Pfam" id="PF08064">
    <property type="entry name" value="UME"/>
    <property type="match status" value="1"/>
</dbReference>
<dbReference type="Pfam" id="PF02260">
    <property type="entry name" value="FATC"/>
    <property type="match status" value="1"/>
</dbReference>
<feature type="domain" description="FATC" evidence="15">
    <location>
        <begin position="2495"/>
        <end position="2527"/>
    </location>
</feature>
<dbReference type="EC" id="2.7.11.1" evidence="3"/>
<keyword evidence="7" id="KW-0227">DNA damage</keyword>
<accession>A0A3L8E1Z7</accession>
<evidence type="ECO:0000313" key="17">
    <source>
        <dbReference type="Proteomes" id="UP000279307"/>
    </source>
</evidence>
<dbReference type="PANTHER" id="PTHR11139">
    <property type="entry name" value="ATAXIA TELANGIECTASIA MUTATED ATM -RELATED"/>
    <property type="match status" value="1"/>
</dbReference>